<evidence type="ECO:0000259" key="5">
    <source>
        <dbReference type="Pfam" id="PF00248"/>
    </source>
</evidence>
<dbReference type="EMBL" id="HE576759">
    <property type="protein sequence ID" value="CCC71366.1"/>
    <property type="molecule type" value="Genomic_DNA"/>
</dbReference>
<feature type="binding site" evidence="3">
    <location>
        <position position="117"/>
    </location>
    <ligand>
        <name>substrate</name>
    </ligand>
</feature>
<reference key="2">
    <citation type="submission" date="2011-08" db="EMBL/GenBank/DDBJ databases">
        <title>Genome sequence of Naumovozyma castellii.</title>
        <authorList>
            <person name="Gordon J.L."/>
            <person name="Armisen D."/>
            <person name="Proux-Wera E."/>
            <person name="OhEigeartaigh S.S."/>
            <person name="Byrne K.P."/>
            <person name="Wolfe K.H."/>
        </authorList>
    </citation>
    <scope>NUCLEOTIDE SEQUENCE</scope>
    <source>
        <strain>Type strain:CBS 4309</strain>
    </source>
</reference>
<dbReference type="SUPFAM" id="SSF51430">
    <property type="entry name" value="NAD(P)-linked oxidoreductase"/>
    <property type="match status" value="1"/>
</dbReference>
<dbReference type="GO" id="GO:0034599">
    <property type="term" value="P:cellular response to oxidative stress"/>
    <property type="evidence" value="ECO:0007669"/>
    <property type="project" value="EnsemblFungi"/>
</dbReference>
<gene>
    <name evidence="6" type="primary">NCAS0H00560</name>
    <name evidence="6" type="ordered locus">NCAS_0H00560</name>
</gene>
<organism evidence="6 7">
    <name type="scientific">Naumovozyma castellii</name>
    <name type="common">Yeast</name>
    <name type="synonym">Saccharomyces castellii</name>
    <dbReference type="NCBI Taxonomy" id="27288"/>
    <lineage>
        <taxon>Eukaryota</taxon>
        <taxon>Fungi</taxon>
        <taxon>Dikarya</taxon>
        <taxon>Ascomycota</taxon>
        <taxon>Saccharomycotina</taxon>
        <taxon>Saccharomycetes</taxon>
        <taxon>Saccharomycetales</taxon>
        <taxon>Saccharomycetaceae</taxon>
        <taxon>Naumovozyma</taxon>
    </lineage>
</organism>
<evidence type="ECO:0000256" key="1">
    <source>
        <dbReference type="ARBA" id="ARBA00023002"/>
    </source>
</evidence>
<proteinExistence type="predicted"/>
<dbReference type="PANTHER" id="PTHR43827">
    <property type="entry name" value="2,5-DIKETO-D-GLUCONIC ACID REDUCTASE"/>
    <property type="match status" value="1"/>
</dbReference>
<dbReference type="InterPro" id="IPR020471">
    <property type="entry name" value="AKR"/>
</dbReference>
<evidence type="ECO:0000313" key="7">
    <source>
        <dbReference type="Proteomes" id="UP000001640"/>
    </source>
</evidence>
<feature type="site" description="Lowers pKa of active site Tyr" evidence="4">
    <location>
        <position position="83"/>
    </location>
</feature>
<dbReference type="PANTHER" id="PTHR43827:SF13">
    <property type="entry name" value="ALDO_KETO REDUCTASE FAMILY PROTEIN"/>
    <property type="match status" value="1"/>
</dbReference>
<evidence type="ECO:0000256" key="2">
    <source>
        <dbReference type="PIRSR" id="PIRSR000097-1"/>
    </source>
</evidence>
<accession>G0VIP0</accession>
<evidence type="ECO:0000256" key="3">
    <source>
        <dbReference type="PIRSR" id="PIRSR000097-2"/>
    </source>
</evidence>
<dbReference type="FunFam" id="3.20.20.100:FF:000002">
    <property type="entry name" value="2,5-diketo-D-gluconic acid reductase A"/>
    <property type="match status" value="1"/>
</dbReference>
<sequence length="284" mass="32604">MTSVPKYYTFNNGNQIPSIALGTYDIPQSITAKIVYEALKAGYRHFDTAVLYGNEHQVGEGILQWIQEDPQQNKRSDVFYTTKLWNSQNGYHQAQTAIKECLAKVHGLQYIDMLLIHSPLEGRTKRLETWRAMQEAVESGLVKNIGVSNYGRQHVEELLQWERLTIKPVVNQIEISPWVMRSELADYCKSVGLVVEAFAPLTHGYKLHDADLVRVSKEVGRSTVQVLIRWSLQHGYLPLPKTKTVKRLEENLEAYNFQLTTEQMQLIDHPDAYEPTDWECTDAP</sequence>
<dbReference type="GO" id="GO:0004032">
    <property type="term" value="F:aldose reductase (NADPH) activity"/>
    <property type="evidence" value="ECO:0007669"/>
    <property type="project" value="EnsemblFungi"/>
</dbReference>
<dbReference type="InterPro" id="IPR018170">
    <property type="entry name" value="Aldo/ket_reductase_CS"/>
</dbReference>
<protein>
    <recommendedName>
        <fullName evidence="5">NADP-dependent oxidoreductase domain-containing protein</fullName>
    </recommendedName>
</protein>
<dbReference type="Proteomes" id="UP000001640">
    <property type="component" value="Chromosome 8"/>
</dbReference>
<dbReference type="KEGG" id="ncs:NCAS_0H00560"/>
<dbReference type="PROSITE" id="PS00063">
    <property type="entry name" value="ALDOKETO_REDUCTASE_3"/>
    <property type="match status" value="1"/>
</dbReference>
<feature type="active site" description="Proton donor" evidence="2">
    <location>
        <position position="52"/>
    </location>
</feature>
<dbReference type="PRINTS" id="PR00069">
    <property type="entry name" value="ALDKETRDTASE"/>
</dbReference>
<keyword evidence="1" id="KW-0560">Oxidoreductase</keyword>
<dbReference type="HOGENOM" id="CLU_023205_0_1_1"/>
<reference evidence="6 7" key="1">
    <citation type="journal article" date="2011" name="Proc. Natl. Acad. Sci. U.S.A.">
        <title>Evolutionary erosion of yeast sex chromosomes by mating-type switching accidents.</title>
        <authorList>
            <person name="Gordon J.L."/>
            <person name="Armisen D."/>
            <person name="Proux-Wera E."/>
            <person name="Oheigeartaigh S.S."/>
            <person name="Byrne K.P."/>
            <person name="Wolfe K.H."/>
        </authorList>
    </citation>
    <scope>NUCLEOTIDE SEQUENCE [LARGE SCALE GENOMIC DNA]</scope>
    <source>
        <strain evidence="7">ATCC 76901 / BCRC 22586 / CBS 4309 / NBRC 1992 / NRRL Y-12630</strain>
    </source>
</reference>
<evidence type="ECO:0000313" key="6">
    <source>
        <dbReference type="EMBL" id="CCC71366.1"/>
    </source>
</evidence>
<dbReference type="eggNOG" id="KOG1577">
    <property type="taxonomic scope" value="Eukaryota"/>
</dbReference>
<dbReference type="PROSITE" id="PS00062">
    <property type="entry name" value="ALDOKETO_REDUCTASE_2"/>
    <property type="match status" value="1"/>
</dbReference>
<dbReference type="Pfam" id="PF00248">
    <property type="entry name" value="Aldo_ket_red"/>
    <property type="match status" value="1"/>
</dbReference>
<dbReference type="STRING" id="1064592.G0VIP0"/>
<evidence type="ECO:0000256" key="4">
    <source>
        <dbReference type="PIRSR" id="PIRSR000097-3"/>
    </source>
</evidence>
<dbReference type="RefSeq" id="XP_003677716.1">
    <property type="nucleotide sequence ID" value="XM_003677668.1"/>
</dbReference>
<feature type="domain" description="NADP-dependent oxidoreductase" evidence="5">
    <location>
        <begin position="25"/>
        <end position="269"/>
    </location>
</feature>
<dbReference type="AlphaFoldDB" id="G0VIP0"/>
<dbReference type="CDD" id="cd19071">
    <property type="entry name" value="AKR_AKR1-5-like"/>
    <property type="match status" value="1"/>
</dbReference>
<dbReference type="GeneID" id="96905046"/>
<dbReference type="GO" id="GO:0019568">
    <property type="term" value="P:arabinose catabolic process"/>
    <property type="evidence" value="ECO:0007669"/>
    <property type="project" value="EnsemblFungi"/>
</dbReference>
<dbReference type="GO" id="GO:0042843">
    <property type="term" value="P:D-xylose catabolic process"/>
    <property type="evidence" value="ECO:0007669"/>
    <property type="project" value="EnsemblFungi"/>
</dbReference>
<dbReference type="Gene3D" id="3.20.20.100">
    <property type="entry name" value="NADP-dependent oxidoreductase domain"/>
    <property type="match status" value="1"/>
</dbReference>
<dbReference type="InParanoid" id="G0VIP0"/>
<dbReference type="PIRSF" id="PIRSF000097">
    <property type="entry name" value="AKR"/>
    <property type="match status" value="1"/>
</dbReference>
<name>G0VIP0_NAUCA</name>
<dbReference type="OMA" id="PWCMRQE"/>
<dbReference type="FunCoup" id="G0VIP0">
    <property type="interactions" value="166"/>
</dbReference>
<dbReference type="PROSITE" id="PS00798">
    <property type="entry name" value="ALDOKETO_REDUCTASE_1"/>
    <property type="match status" value="1"/>
</dbReference>
<dbReference type="InterPro" id="IPR023210">
    <property type="entry name" value="NADP_OxRdtase_dom"/>
</dbReference>
<dbReference type="InterPro" id="IPR036812">
    <property type="entry name" value="NAD(P)_OxRdtase_dom_sf"/>
</dbReference>
<dbReference type="OrthoDB" id="416253at2759"/>
<keyword evidence="7" id="KW-1185">Reference proteome</keyword>